<organism evidence="8 9">
    <name type="scientific">Entamoeba invadens IP1</name>
    <dbReference type="NCBI Taxonomy" id="370355"/>
    <lineage>
        <taxon>Eukaryota</taxon>
        <taxon>Amoebozoa</taxon>
        <taxon>Evosea</taxon>
        <taxon>Archamoebae</taxon>
        <taxon>Mastigamoebida</taxon>
        <taxon>Entamoebidae</taxon>
        <taxon>Entamoeba</taxon>
    </lineage>
</organism>
<dbReference type="PIRSF" id="PIRSF017190">
    <property type="entry name" value="Rbsml_synth_fac_NIP7"/>
    <property type="match status" value="1"/>
</dbReference>
<evidence type="ECO:0000256" key="2">
    <source>
        <dbReference type="ARBA" id="ARBA00009895"/>
    </source>
</evidence>
<dbReference type="KEGG" id="eiv:EIN_430860"/>
<dbReference type="InterPro" id="IPR015947">
    <property type="entry name" value="PUA-like_sf"/>
</dbReference>
<keyword evidence="4 6" id="KW-0694">RNA-binding</keyword>
<evidence type="ECO:0000256" key="3">
    <source>
        <dbReference type="ARBA" id="ARBA00022517"/>
    </source>
</evidence>
<dbReference type="SUPFAM" id="SSF88802">
    <property type="entry name" value="Pre-PUA domain"/>
    <property type="match status" value="1"/>
</dbReference>
<dbReference type="VEuPathDB" id="AmoebaDB:EIN_430860"/>
<dbReference type="AlphaFoldDB" id="A0A0A1UFB4"/>
<reference evidence="8 9" key="1">
    <citation type="submission" date="2012-10" db="EMBL/GenBank/DDBJ databases">
        <authorList>
            <person name="Zafar N."/>
            <person name="Inman J."/>
            <person name="Hall N."/>
            <person name="Lorenzi H."/>
            <person name="Caler E."/>
        </authorList>
    </citation>
    <scope>NUCLEOTIDE SEQUENCE [LARGE SCALE GENOMIC DNA]</scope>
    <source>
        <strain evidence="8 9">IP1</strain>
    </source>
</reference>
<evidence type="ECO:0000256" key="6">
    <source>
        <dbReference type="PIRNR" id="PIRNR017190"/>
    </source>
</evidence>
<dbReference type="GO" id="GO:0005730">
    <property type="term" value="C:nucleolus"/>
    <property type="evidence" value="ECO:0007669"/>
    <property type="project" value="UniProtKB-SubCell"/>
</dbReference>
<dbReference type="OMA" id="LISMGTC"/>
<dbReference type="InterPro" id="IPR040598">
    <property type="entry name" value="NIP7_N"/>
</dbReference>
<dbReference type="SUPFAM" id="SSF88697">
    <property type="entry name" value="PUA domain-like"/>
    <property type="match status" value="1"/>
</dbReference>
<evidence type="ECO:0000256" key="5">
    <source>
        <dbReference type="ARBA" id="ARBA00023242"/>
    </source>
</evidence>
<dbReference type="Pfam" id="PF17833">
    <property type="entry name" value="pre-PUA_NIP7"/>
    <property type="match status" value="1"/>
</dbReference>
<dbReference type="RefSeq" id="XP_004262051.1">
    <property type="nucleotide sequence ID" value="XM_004262003.1"/>
</dbReference>
<dbReference type="CDD" id="cd21151">
    <property type="entry name" value="PUA_Nip7-like"/>
    <property type="match status" value="1"/>
</dbReference>
<feature type="domain" description="PUA" evidence="7">
    <location>
        <begin position="95"/>
        <end position="174"/>
    </location>
</feature>
<comment type="subcellular location">
    <subcellularLocation>
        <location evidence="1">Nucleus</location>
        <location evidence="1">Nucleolus</location>
    </subcellularLocation>
</comment>
<proteinExistence type="inferred from homology"/>
<dbReference type="EMBL" id="KB206168">
    <property type="protein sequence ID" value="ELP95280.1"/>
    <property type="molecule type" value="Genomic_DNA"/>
</dbReference>
<keyword evidence="5 6" id="KW-0539">Nucleus</keyword>
<comment type="function">
    <text evidence="6">Required for proper 27S pre-rRNA processing and 60S ribosome subunit assembly.</text>
</comment>
<dbReference type="SMART" id="SM00359">
    <property type="entry name" value="PUA"/>
    <property type="match status" value="1"/>
</dbReference>
<dbReference type="GO" id="GO:0003723">
    <property type="term" value="F:RNA binding"/>
    <property type="evidence" value="ECO:0007669"/>
    <property type="project" value="UniProtKB-KW"/>
</dbReference>
<dbReference type="InterPro" id="IPR055359">
    <property type="entry name" value="Nip7_N_euk"/>
</dbReference>
<dbReference type="GeneID" id="14894158"/>
<dbReference type="PROSITE" id="PS50890">
    <property type="entry name" value="PUA"/>
    <property type="match status" value="1"/>
</dbReference>
<evidence type="ECO:0000256" key="1">
    <source>
        <dbReference type="ARBA" id="ARBA00004604"/>
    </source>
</evidence>
<sequence>MRPLTDEETKTFFEKLAKYIGRNIKQLISNKEDEYCFRLQKDRVYYVRLDVANKASPFARDSIISLGTCFGKFTKSGQFRLHITALKYLAEYCPNKVWVKPEAEMSFMYGNHLVKSGVSKITEGMAKNVGCVMFNENEIPIGFGTTAISGIEFARIGLTSMVCFNQGDIGEYLREEDTLMVQN</sequence>
<evidence type="ECO:0000259" key="7">
    <source>
        <dbReference type="SMART" id="SM00359"/>
    </source>
</evidence>
<dbReference type="InterPro" id="IPR005155">
    <property type="entry name" value="UPF0113_PUA"/>
</dbReference>
<keyword evidence="3 6" id="KW-0690">Ribosome biogenesis</keyword>
<dbReference type="GO" id="GO:0042255">
    <property type="term" value="P:ribosome assembly"/>
    <property type="evidence" value="ECO:0007669"/>
    <property type="project" value="InterPro"/>
</dbReference>
<evidence type="ECO:0000313" key="8">
    <source>
        <dbReference type="EMBL" id="ELP95280.1"/>
    </source>
</evidence>
<accession>A0A0A1UFB4</accession>
<dbReference type="OrthoDB" id="27490at2759"/>
<dbReference type="Proteomes" id="UP000014680">
    <property type="component" value="Unassembled WGS sequence"/>
</dbReference>
<dbReference type="InterPro" id="IPR036974">
    <property type="entry name" value="PUA_sf"/>
</dbReference>
<dbReference type="Gene3D" id="2.30.130.10">
    <property type="entry name" value="PUA domain"/>
    <property type="match status" value="1"/>
</dbReference>
<dbReference type="CDD" id="cd21146">
    <property type="entry name" value="Nip7_N_euk"/>
    <property type="match status" value="1"/>
</dbReference>
<protein>
    <recommendedName>
        <fullName evidence="6">60S ribosome subunit biogenesis protein NIP7 homolog</fullName>
    </recommendedName>
</protein>
<dbReference type="FunFam" id="3.10.450.220:FF:000001">
    <property type="entry name" value="60S ribosome subunit biogenesis protein NIP7 homolog"/>
    <property type="match status" value="1"/>
</dbReference>
<gene>
    <name evidence="8" type="ORF">EIN_430860</name>
</gene>
<dbReference type="InterPro" id="IPR016686">
    <property type="entry name" value="Ribosomal_synth_fac_NIP7"/>
</dbReference>
<evidence type="ECO:0000313" key="9">
    <source>
        <dbReference type="Proteomes" id="UP000014680"/>
    </source>
</evidence>
<evidence type="ECO:0000256" key="4">
    <source>
        <dbReference type="ARBA" id="ARBA00022884"/>
    </source>
</evidence>
<dbReference type="Pfam" id="PF03657">
    <property type="entry name" value="UPF0113"/>
    <property type="match status" value="1"/>
</dbReference>
<comment type="subunit">
    <text evidence="6">Interacts with pre-ribosome complex.</text>
</comment>
<keyword evidence="9" id="KW-1185">Reference proteome</keyword>
<dbReference type="InterPro" id="IPR002478">
    <property type="entry name" value="PUA"/>
</dbReference>
<comment type="similarity">
    <text evidence="2 6">Belongs to the NIP7 family.</text>
</comment>
<dbReference type="FunFam" id="2.30.130.10:FF:000002">
    <property type="entry name" value="60S ribosome subunit biogenesis protein NIP7 homolog"/>
    <property type="match status" value="1"/>
</dbReference>
<dbReference type="Gene3D" id="3.10.450.220">
    <property type="match status" value="1"/>
</dbReference>
<name>A0A0A1UFB4_ENTIV</name>